<dbReference type="EMBL" id="CM003104">
    <property type="protein sequence ID" value="KUI71117.1"/>
    <property type="molecule type" value="Genomic_DNA"/>
</dbReference>
<evidence type="ECO:0000259" key="2">
    <source>
        <dbReference type="Pfam" id="PF20150"/>
    </source>
</evidence>
<gene>
    <name evidence="3" type="ORF">VM1G_07287</name>
</gene>
<evidence type="ECO:0000313" key="3">
    <source>
        <dbReference type="EMBL" id="KUI71117.1"/>
    </source>
</evidence>
<feature type="domain" description="2EXR" evidence="2">
    <location>
        <begin position="68"/>
        <end position="160"/>
    </location>
</feature>
<keyword evidence="4" id="KW-1185">Reference proteome</keyword>
<evidence type="ECO:0000313" key="4">
    <source>
        <dbReference type="Proteomes" id="UP000078559"/>
    </source>
</evidence>
<sequence length="396" mass="46134">MERSDTSQSLNGADESGHAEQSEKSPTTPPALEADLETSGSCEGHHANKDDYMTEISIPSAPAKPPTNFNNLPTELREMIWPYAWCRRLVKPYIVICRVWHTFETTCALCRTRVRYAPARDPPAAFVNHEALECARRSAKPLTVWPLPRNFFYNRRTDVIWLDWSSLLNAMRYHGPVNHDDVLNEALDPEAAIMVDMFIFYGCTTREEENRILNLLYHRYLKTRDHVYLEFDTYPLELSEEAWRQALEWDLFRKYEGQSHLVSLDDRDTLDKYLTLWQLSRPDHRDVAMIRLSLLQKYTLMRLSRVYLSEAVPRWPPAWHRVEREGLTDLQVFMLRLVDFLMESHGIADVDSGRGEEIIGPDGRLDKDHPLVKQAQLRLPEFHVVVVFEVAARSRP</sequence>
<protein>
    <recommendedName>
        <fullName evidence="2">2EXR domain-containing protein</fullName>
    </recommendedName>
</protein>
<feature type="compositionally biased region" description="Polar residues" evidence="1">
    <location>
        <begin position="1"/>
        <end position="11"/>
    </location>
</feature>
<reference evidence="3" key="1">
    <citation type="submission" date="2014-12" db="EMBL/GenBank/DDBJ databases">
        <title>Genome Sequence of Valsa Canker Pathogens Uncovers a Specific Adaption of Colonization on Woody Bark.</title>
        <authorList>
            <person name="Yin Z."/>
            <person name="Liu H."/>
            <person name="Gao X."/>
            <person name="Li Z."/>
            <person name="Song N."/>
            <person name="Ke X."/>
            <person name="Dai Q."/>
            <person name="Wu Y."/>
            <person name="Sun Y."/>
            <person name="Xu J.-R."/>
            <person name="Kang Z.K."/>
            <person name="Wang L."/>
            <person name="Huang L."/>
        </authorList>
    </citation>
    <scope>NUCLEOTIDE SEQUENCE [LARGE SCALE GENOMIC DNA]</scope>
    <source>
        <strain evidence="3">03-8</strain>
    </source>
</reference>
<feature type="region of interest" description="Disordered" evidence="1">
    <location>
        <begin position="1"/>
        <end position="48"/>
    </location>
</feature>
<proteinExistence type="predicted"/>
<accession>A0A194W4C3</accession>
<dbReference type="OrthoDB" id="5240948at2759"/>
<evidence type="ECO:0000256" key="1">
    <source>
        <dbReference type="SAM" id="MobiDB-lite"/>
    </source>
</evidence>
<dbReference type="InterPro" id="IPR045518">
    <property type="entry name" value="2EXR"/>
</dbReference>
<dbReference type="Pfam" id="PF20150">
    <property type="entry name" value="2EXR"/>
    <property type="match status" value="1"/>
</dbReference>
<organism evidence="3 4">
    <name type="scientific">Cytospora mali</name>
    <name type="common">Apple Valsa canker fungus</name>
    <name type="synonym">Valsa mali</name>
    <dbReference type="NCBI Taxonomy" id="578113"/>
    <lineage>
        <taxon>Eukaryota</taxon>
        <taxon>Fungi</taxon>
        <taxon>Dikarya</taxon>
        <taxon>Ascomycota</taxon>
        <taxon>Pezizomycotina</taxon>
        <taxon>Sordariomycetes</taxon>
        <taxon>Sordariomycetidae</taxon>
        <taxon>Diaporthales</taxon>
        <taxon>Cytosporaceae</taxon>
        <taxon>Cytospora</taxon>
    </lineage>
</organism>
<dbReference type="Proteomes" id="UP000078559">
    <property type="component" value="Chromosome 7"/>
</dbReference>
<dbReference type="AlphaFoldDB" id="A0A194W4C3"/>
<name>A0A194W4C3_CYTMA</name>